<dbReference type="EC" id="2.1.1.72" evidence="2"/>
<dbReference type="EMBL" id="JBHEGD010000002">
    <property type="protein sequence ID" value="MFH6600772.1"/>
    <property type="molecule type" value="Genomic_DNA"/>
</dbReference>
<comment type="catalytic activity">
    <reaction evidence="6">
        <text>a 2'-deoxyadenosine in DNA + S-adenosyl-L-methionine = an N(6)-methyl-2'-deoxyadenosine in DNA + S-adenosyl-L-homocysteine + H(+)</text>
        <dbReference type="Rhea" id="RHEA:15197"/>
        <dbReference type="Rhea" id="RHEA-COMP:12418"/>
        <dbReference type="Rhea" id="RHEA-COMP:12419"/>
        <dbReference type="ChEBI" id="CHEBI:15378"/>
        <dbReference type="ChEBI" id="CHEBI:57856"/>
        <dbReference type="ChEBI" id="CHEBI:59789"/>
        <dbReference type="ChEBI" id="CHEBI:90615"/>
        <dbReference type="ChEBI" id="CHEBI:90616"/>
        <dbReference type="EC" id="2.1.1.72"/>
    </reaction>
</comment>
<accession>A0ABW7MGP4</accession>
<evidence type="ECO:0000256" key="3">
    <source>
        <dbReference type="ARBA" id="ARBA00022603"/>
    </source>
</evidence>
<dbReference type="SUPFAM" id="SSF53335">
    <property type="entry name" value="S-adenosyl-L-methionine-dependent methyltransferases"/>
    <property type="match status" value="1"/>
</dbReference>
<dbReference type="InterPro" id="IPR012263">
    <property type="entry name" value="M_m6A_EcoRV"/>
</dbReference>
<dbReference type="InterPro" id="IPR023095">
    <property type="entry name" value="Ade_MeTrfase_dom_2"/>
</dbReference>
<evidence type="ECO:0000256" key="6">
    <source>
        <dbReference type="ARBA" id="ARBA00047942"/>
    </source>
</evidence>
<evidence type="ECO:0000313" key="7">
    <source>
        <dbReference type="EMBL" id="MFH6600772.1"/>
    </source>
</evidence>
<comment type="caution">
    <text evidence="7">The sequence shown here is derived from an EMBL/GenBank/DDBJ whole genome shotgun (WGS) entry which is preliminary data.</text>
</comment>
<dbReference type="Proteomes" id="UP001609932">
    <property type="component" value="Unassembled WGS sequence"/>
</dbReference>
<keyword evidence="4" id="KW-0808">Transferase</keyword>
<name>A0ABW7MGP4_9GAMM</name>
<keyword evidence="8" id="KW-1185">Reference proteome</keyword>
<evidence type="ECO:0000256" key="4">
    <source>
        <dbReference type="ARBA" id="ARBA00022679"/>
    </source>
</evidence>
<keyword evidence="3 7" id="KW-0489">Methyltransferase</keyword>
<dbReference type="PRINTS" id="PR00505">
    <property type="entry name" value="D12N6MTFRASE"/>
</dbReference>
<dbReference type="Pfam" id="PF02086">
    <property type="entry name" value="MethyltransfD12"/>
    <property type="match status" value="1"/>
</dbReference>
<dbReference type="InterPro" id="IPR029063">
    <property type="entry name" value="SAM-dependent_MTases_sf"/>
</dbReference>
<evidence type="ECO:0000256" key="2">
    <source>
        <dbReference type="ARBA" id="ARBA00011900"/>
    </source>
</evidence>
<sequence>MSIAPSFVTPLRYPGGKARLGHWLSELLKFNKLENSTYIEPYAGGAGAAVYLLTNQLVKSIAINDIDPAVHSFWWALLNETEALKEKILHTEVSIETWEIQKRIISNQENPCRVELGFAAFFLNRTNRSGIINGGVIGGKNQTGKYKIDARYNKIGLLSRIDKIASLREQIHLTNLDALELLHNWGDRKDTIVYLDPPYYQKGGQLYRNHYQPEDHAIIAEKVCSLQAPWLVTYDNCSEIREIYRNSNHVEFSFHYSTHLQRPIGQEVMFYNNIDLHSTPKMRR</sequence>
<dbReference type="Gene3D" id="3.40.50.150">
    <property type="entry name" value="Vaccinia Virus protein VP39"/>
    <property type="match status" value="1"/>
</dbReference>
<dbReference type="RefSeq" id="WP_395273582.1">
    <property type="nucleotide sequence ID" value="NZ_JBHEGD010000002.1"/>
</dbReference>
<dbReference type="PANTHER" id="PTHR30481">
    <property type="entry name" value="DNA ADENINE METHYLASE"/>
    <property type="match status" value="1"/>
</dbReference>
<proteinExistence type="inferred from homology"/>
<organism evidence="7 8">
    <name type="scientific">Ectopseudomonas khazarica</name>
    <dbReference type="NCBI Taxonomy" id="2502979"/>
    <lineage>
        <taxon>Bacteria</taxon>
        <taxon>Pseudomonadati</taxon>
        <taxon>Pseudomonadota</taxon>
        <taxon>Gammaproteobacteria</taxon>
        <taxon>Pseudomonadales</taxon>
        <taxon>Pseudomonadaceae</taxon>
        <taxon>Ectopseudomonas</taxon>
    </lineage>
</organism>
<evidence type="ECO:0000313" key="8">
    <source>
        <dbReference type="Proteomes" id="UP001609932"/>
    </source>
</evidence>
<evidence type="ECO:0000256" key="5">
    <source>
        <dbReference type="ARBA" id="ARBA00022691"/>
    </source>
</evidence>
<dbReference type="PANTHER" id="PTHR30481:SF2">
    <property type="entry name" value="SITE-SPECIFIC DNA-METHYLTRANSFERASE (ADENINE-SPECIFIC)"/>
    <property type="match status" value="1"/>
</dbReference>
<dbReference type="GO" id="GO:0032259">
    <property type="term" value="P:methylation"/>
    <property type="evidence" value="ECO:0007669"/>
    <property type="project" value="UniProtKB-KW"/>
</dbReference>
<gene>
    <name evidence="7" type="ORF">ACEVAQ_18885</name>
</gene>
<evidence type="ECO:0000256" key="1">
    <source>
        <dbReference type="ARBA" id="ARBA00006594"/>
    </source>
</evidence>
<protein>
    <recommendedName>
        <fullName evidence="2">site-specific DNA-methyltransferase (adenine-specific)</fullName>
        <ecNumber evidence="2">2.1.1.72</ecNumber>
    </recommendedName>
</protein>
<reference evidence="7 8" key="1">
    <citation type="submission" date="2024-09" db="EMBL/GenBank/DDBJ databases">
        <title>Elucidation of the Bokeelamides from Bacteria Associated with Moon Snail Egg Collars.</title>
        <authorList>
            <person name="Campbell R."/>
            <person name="Piedl K."/>
            <person name="Mevers E."/>
        </authorList>
    </citation>
    <scope>NUCLEOTIDE SEQUENCE [LARGE SCALE GENOMIC DNA]</scope>
    <source>
        <strain evidence="7 8">EM133</strain>
    </source>
</reference>
<dbReference type="InterPro" id="IPR012327">
    <property type="entry name" value="MeTrfase_D12"/>
</dbReference>
<dbReference type="Gene3D" id="1.10.1020.10">
    <property type="entry name" value="Adenine-specific Methyltransferase, Domain 2"/>
    <property type="match status" value="1"/>
</dbReference>
<keyword evidence="5" id="KW-0949">S-adenosyl-L-methionine</keyword>
<comment type="similarity">
    <text evidence="1">Belongs to the N(4)/N(6)-methyltransferase family.</text>
</comment>
<dbReference type="GO" id="GO:0008168">
    <property type="term" value="F:methyltransferase activity"/>
    <property type="evidence" value="ECO:0007669"/>
    <property type="project" value="UniProtKB-KW"/>
</dbReference>
<dbReference type="PIRSF" id="PIRSF000398">
    <property type="entry name" value="M_m6A_EcoRV"/>
    <property type="match status" value="1"/>
</dbReference>